<name>A0ABU7A1L4_9TELE</name>
<dbReference type="Proteomes" id="UP001345963">
    <property type="component" value="Unassembled WGS sequence"/>
</dbReference>
<comment type="caution">
    <text evidence="2">The sequence shown here is derived from an EMBL/GenBank/DDBJ whole genome shotgun (WGS) entry which is preliminary data.</text>
</comment>
<protein>
    <submittedName>
        <fullName evidence="2">Uncharacterized protein</fullName>
    </submittedName>
</protein>
<evidence type="ECO:0000313" key="2">
    <source>
        <dbReference type="EMBL" id="MED6231877.1"/>
    </source>
</evidence>
<proteinExistence type="predicted"/>
<feature type="region of interest" description="Disordered" evidence="1">
    <location>
        <begin position="1"/>
        <end position="74"/>
    </location>
</feature>
<evidence type="ECO:0000313" key="3">
    <source>
        <dbReference type="Proteomes" id="UP001345963"/>
    </source>
</evidence>
<evidence type="ECO:0000256" key="1">
    <source>
        <dbReference type="SAM" id="MobiDB-lite"/>
    </source>
</evidence>
<gene>
    <name evidence="2" type="ORF">ATANTOWER_012288</name>
</gene>
<sequence length="98" mass="11061">MLPASSMSAHTPLPRRLDLSVGGDDGENLGSRRGGGFQRNLRERENRGSPRTTPPDMHLDPYLNSKGSHRVKGDVCRTRPRKAKFLRPPSILFMFFTR</sequence>
<reference evidence="2 3" key="1">
    <citation type="submission" date="2021-07" db="EMBL/GenBank/DDBJ databases">
        <authorList>
            <person name="Palmer J.M."/>
        </authorList>
    </citation>
    <scope>NUCLEOTIDE SEQUENCE [LARGE SCALE GENOMIC DNA]</scope>
    <source>
        <strain evidence="2 3">AT_MEX2019</strain>
        <tissue evidence="2">Muscle</tissue>
    </source>
</reference>
<accession>A0ABU7A1L4</accession>
<organism evidence="2 3">
    <name type="scientific">Ataeniobius toweri</name>
    <dbReference type="NCBI Taxonomy" id="208326"/>
    <lineage>
        <taxon>Eukaryota</taxon>
        <taxon>Metazoa</taxon>
        <taxon>Chordata</taxon>
        <taxon>Craniata</taxon>
        <taxon>Vertebrata</taxon>
        <taxon>Euteleostomi</taxon>
        <taxon>Actinopterygii</taxon>
        <taxon>Neopterygii</taxon>
        <taxon>Teleostei</taxon>
        <taxon>Neoteleostei</taxon>
        <taxon>Acanthomorphata</taxon>
        <taxon>Ovalentaria</taxon>
        <taxon>Atherinomorphae</taxon>
        <taxon>Cyprinodontiformes</taxon>
        <taxon>Goodeidae</taxon>
        <taxon>Ataeniobius</taxon>
    </lineage>
</organism>
<dbReference type="EMBL" id="JAHUTI010000263">
    <property type="protein sequence ID" value="MED6231877.1"/>
    <property type="molecule type" value="Genomic_DNA"/>
</dbReference>
<keyword evidence="3" id="KW-1185">Reference proteome</keyword>